<dbReference type="Pfam" id="PF02265">
    <property type="entry name" value="S1-P1_nuclease"/>
    <property type="match status" value="2"/>
</dbReference>
<dbReference type="EMBL" id="JAUBYV010000002">
    <property type="protein sequence ID" value="KAK2629057.1"/>
    <property type="molecule type" value="Genomic_DNA"/>
</dbReference>
<evidence type="ECO:0000256" key="1">
    <source>
        <dbReference type="ARBA" id="ARBA00009547"/>
    </source>
</evidence>
<dbReference type="GO" id="GO:0046872">
    <property type="term" value="F:metal ion binding"/>
    <property type="evidence" value="ECO:0007669"/>
    <property type="project" value="UniProtKB-KW"/>
</dbReference>
<reference evidence="9" key="1">
    <citation type="submission" date="2023-06" db="EMBL/GenBank/DDBJ databases">
        <title>Draft genome of Marssonina rosae.</title>
        <authorList>
            <person name="Cheng Q."/>
        </authorList>
    </citation>
    <scope>NUCLEOTIDE SEQUENCE</scope>
    <source>
        <strain evidence="9">R4</strain>
    </source>
</reference>
<accession>A0AAD9WEU0</accession>
<evidence type="ECO:0000256" key="4">
    <source>
        <dbReference type="ARBA" id="ARBA00022759"/>
    </source>
</evidence>
<comment type="similarity">
    <text evidence="1">Belongs to the nuclease type I family.</text>
</comment>
<keyword evidence="7" id="KW-0325">Glycoprotein</keyword>
<dbReference type="InterPro" id="IPR008947">
    <property type="entry name" value="PLipase_C/P1_nuclease_dom_sf"/>
</dbReference>
<evidence type="ECO:0000256" key="6">
    <source>
        <dbReference type="ARBA" id="ARBA00023157"/>
    </source>
</evidence>
<keyword evidence="4" id="KW-0255">Endonuclease</keyword>
<evidence type="ECO:0000256" key="5">
    <source>
        <dbReference type="ARBA" id="ARBA00022801"/>
    </source>
</evidence>
<evidence type="ECO:0000256" key="2">
    <source>
        <dbReference type="ARBA" id="ARBA00022722"/>
    </source>
</evidence>
<evidence type="ECO:0000256" key="7">
    <source>
        <dbReference type="ARBA" id="ARBA00023180"/>
    </source>
</evidence>
<keyword evidence="8" id="KW-0732">Signal</keyword>
<evidence type="ECO:0000256" key="8">
    <source>
        <dbReference type="SAM" id="SignalP"/>
    </source>
</evidence>
<sequence>MIQLSALVLLVASVLPFCSAWGYLGHTTIAYVATNFVTDPTKTYFQNVLNDNSENYLAGVATWADSYRYTDEGAFSEPFHYIDAIDSPPSSCGVDLVRDCNDDGCIVSAIANYVRIVTYRSPMYELISSKTARVQDKTLSLADRTIAAKFLIHITIPNLALKFNAHPSTQFTGDIHQPLHVENLEVGGNDIAVLFNNNATNLHAAWDTEIPEKLIGGYTPALAESWASKLTARIENGSLSHESLSWLVDTSLQDPEETALSWARETNSFVCTIVLPDGQEALEGKEISGAYYESAIPIVEKQIAKAGFRLAAWLNLIASSA</sequence>
<protein>
    <recommendedName>
        <fullName evidence="11">Nuclease s1</fullName>
    </recommendedName>
</protein>
<keyword evidence="10" id="KW-1185">Reference proteome</keyword>
<evidence type="ECO:0000313" key="9">
    <source>
        <dbReference type="EMBL" id="KAK2629057.1"/>
    </source>
</evidence>
<dbReference type="PANTHER" id="PTHR33146:SF26">
    <property type="entry name" value="ENDONUCLEASE 4"/>
    <property type="match status" value="1"/>
</dbReference>
<dbReference type="InterPro" id="IPR003154">
    <property type="entry name" value="S1/P1nuclease"/>
</dbReference>
<evidence type="ECO:0000313" key="10">
    <source>
        <dbReference type="Proteomes" id="UP001285354"/>
    </source>
</evidence>
<keyword evidence="5" id="KW-0378">Hydrolase</keyword>
<keyword evidence="3" id="KW-0479">Metal-binding</keyword>
<feature type="signal peptide" evidence="8">
    <location>
        <begin position="1"/>
        <end position="20"/>
    </location>
</feature>
<evidence type="ECO:0008006" key="11">
    <source>
        <dbReference type="Google" id="ProtNLM"/>
    </source>
</evidence>
<comment type="caution">
    <text evidence="9">The sequence shown here is derived from an EMBL/GenBank/DDBJ whole genome shotgun (WGS) entry which is preliminary data.</text>
</comment>
<dbReference type="SUPFAM" id="SSF48537">
    <property type="entry name" value="Phospholipase C/P1 nuclease"/>
    <property type="match status" value="1"/>
</dbReference>
<dbReference type="AlphaFoldDB" id="A0AAD9WEU0"/>
<dbReference type="PANTHER" id="PTHR33146">
    <property type="entry name" value="ENDONUCLEASE 4"/>
    <property type="match status" value="1"/>
</dbReference>
<organism evidence="9 10">
    <name type="scientific">Diplocarpon rosae</name>
    <dbReference type="NCBI Taxonomy" id="946125"/>
    <lineage>
        <taxon>Eukaryota</taxon>
        <taxon>Fungi</taxon>
        <taxon>Dikarya</taxon>
        <taxon>Ascomycota</taxon>
        <taxon>Pezizomycotina</taxon>
        <taxon>Leotiomycetes</taxon>
        <taxon>Helotiales</taxon>
        <taxon>Drepanopezizaceae</taxon>
        <taxon>Diplocarpon</taxon>
    </lineage>
</organism>
<dbReference type="CDD" id="cd11010">
    <property type="entry name" value="S1-P1_nuclease"/>
    <property type="match status" value="1"/>
</dbReference>
<feature type="chain" id="PRO_5042141874" description="Nuclease s1" evidence="8">
    <location>
        <begin position="21"/>
        <end position="321"/>
    </location>
</feature>
<evidence type="ECO:0000256" key="3">
    <source>
        <dbReference type="ARBA" id="ARBA00022723"/>
    </source>
</evidence>
<dbReference type="GO" id="GO:0006308">
    <property type="term" value="P:DNA catabolic process"/>
    <property type="evidence" value="ECO:0007669"/>
    <property type="project" value="InterPro"/>
</dbReference>
<dbReference type="Proteomes" id="UP001285354">
    <property type="component" value="Unassembled WGS sequence"/>
</dbReference>
<keyword evidence="2" id="KW-0540">Nuclease</keyword>
<gene>
    <name evidence="9" type="ORF">QTJ16_002160</name>
</gene>
<dbReference type="Gene3D" id="1.10.575.10">
    <property type="entry name" value="P1 Nuclease"/>
    <property type="match status" value="1"/>
</dbReference>
<proteinExistence type="inferred from homology"/>
<name>A0AAD9WEU0_9HELO</name>
<keyword evidence="6" id="KW-1015">Disulfide bond</keyword>
<dbReference type="GO" id="GO:0016788">
    <property type="term" value="F:hydrolase activity, acting on ester bonds"/>
    <property type="evidence" value="ECO:0007669"/>
    <property type="project" value="InterPro"/>
</dbReference>
<dbReference type="GO" id="GO:0003676">
    <property type="term" value="F:nucleic acid binding"/>
    <property type="evidence" value="ECO:0007669"/>
    <property type="project" value="InterPro"/>
</dbReference>
<dbReference type="GO" id="GO:0004519">
    <property type="term" value="F:endonuclease activity"/>
    <property type="evidence" value="ECO:0007669"/>
    <property type="project" value="UniProtKB-KW"/>
</dbReference>